<dbReference type="EC" id="2.7.2.8" evidence="9"/>
<keyword evidence="2 9" id="KW-0055">Arginine biosynthesis</keyword>
<evidence type="ECO:0000256" key="7">
    <source>
        <dbReference type="ARBA" id="ARBA00022840"/>
    </source>
</evidence>
<evidence type="ECO:0000256" key="3">
    <source>
        <dbReference type="ARBA" id="ARBA00022605"/>
    </source>
</evidence>
<dbReference type="OrthoDB" id="9803155at2"/>
<feature type="binding site" evidence="9">
    <location>
        <position position="158"/>
    </location>
    <ligand>
        <name>substrate</name>
    </ligand>
</feature>
<keyword evidence="5 9" id="KW-0547">Nucleotide-binding</keyword>
<evidence type="ECO:0000256" key="6">
    <source>
        <dbReference type="ARBA" id="ARBA00022777"/>
    </source>
</evidence>
<dbReference type="HAMAP" id="MF_00082">
    <property type="entry name" value="ArgB"/>
    <property type="match status" value="1"/>
</dbReference>
<dbReference type="NCBIfam" id="TIGR00761">
    <property type="entry name" value="argB"/>
    <property type="match status" value="1"/>
</dbReference>
<evidence type="ECO:0000256" key="8">
    <source>
        <dbReference type="ARBA" id="ARBA00048141"/>
    </source>
</evidence>
<comment type="catalytic activity">
    <reaction evidence="8 9">
        <text>N-acetyl-L-glutamate + ATP = N-acetyl-L-glutamyl 5-phosphate + ADP</text>
        <dbReference type="Rhea" id="RHEA:14629"/>
        <dbReference type="ChEBI" id="CHEBI:30616"/>
        <dbReference type="ChEBI" id="CHEBI:44337"/>
        <dbReference type="ChEBI" id="CHEBI:57936"/>
        <dbReference type="ChEBI" id="CHEBI:456216"/>
        <dbReference type="EC" id="2.7.2.8"/>
    </reaction>
</comment>
<dbReference type="InterPro" id="IPR001048">
    <property type="entry name" value="Asp/Glu/Uridylate_kinase"/>
</dbReference>
<dbReference type="Pfam" id="PF00696">
    <property type="entry name" value="AA_kinase"/>
    <property type="match status" value="1"/>
</dbReference>
<dbReference type="UniPathway" id="UPA00068">
    <property type="reaction ID" value="UER00107"/>
</dbReference>
<dbReference type="Gene3D" id="3.40.1160.10">
    <property type="entry name" value="Acetylglutamate kinase-like"/>
    <property type="match status" value="1"/>
</dbReference>
<dbReference type="InterPro" id="IPR036393">
    <property type="entry name" value="AceGlu_kinase-like_sf"/>
</dbReference>
<feature type="site" description="Transition state stabilizer" evidence="9">
    <location>
        <position position="9"/>
    </location>
</feature>
<gene>
    <name evidence="9" type="primary">argB</name>
    <name evidence="11" type="ordered locus">Fleli_4069</name>
</gene>
<comment type="pathway">
    <text evidence="1 9">Amino-acid biosynthesis; L-arginine biosynthesis; N(2)-acetyl-L-ornithine from L-glutamate: step 2/4.</text>
</comment>
<evidence type="ECO:0000256" key="5">
    <source>
        <dbReference type="ARBA" id="ARBA00022741"/>
    </source>
</evidence>
<comment type="function">
    <text evidence="9">Catalyzes the ATP-dependent phosphorylation of N-acetyl-L-glutamate.</text>
</comment>
<dbReference type="GO" id="GO:0042450">
    <property type="term" value="P:L-arginine biosynthetic process via ornithine"/>
    <property type="evidence" value="ECO:0007669"/>
    <property type="project" value="UniProtKB-UniRule"/>
</dbReference>
<dbReference type="EMBL" id="CP003345">
    <property type="protein sequence ID" value="AFM06365.1"/>
    <property type="molecule type" value="Genomic_DNA"/>
</dbReference>
<evidence type="ECO:0000313" key="12">
    <source>
        <dbReference type="Proteomes" id="UP000006054"/>
    </source>
</evidence>
<keyword evidence="3 9" id="KW-0028">Amino-acid biosynthesis</keyword>
<feature type="site" description="Transition state stabilizer" evidence="9">
    <location>
        <position position="224"/>
    </location>
</feature>
<feature type="domain" description="Aspartate/glutamate/uridylate kinase" evidence="10">
    <location>
        <begin position="5"/>
        <end position="243"/>
    </location>
</feature>
<dbReference type="KEGG" id="fli:Fleli_4069"/>
<keyword evidence="4 9" id="KW-0808">Transferase</keyword>
<dbReference type="SUPFAM" id="SSF53633">
    <property type="entry name" value="Carbamate kinase-like"/>
    <property type="match status" value="1"/>
</dbReference>
<sequence length="259" mass="28699">MKKQLYIIKIGGNCIDNPNELDTFLENFAALSVPKILIHGGGKIATQISQKLGIISKLVEGRRITSKEELEVVTMVYAGLINKKIVSNLQSKNCNALGLSGADANSILSKKRPVKTIDYGFVGDIEKINTEIIDVLLQKNITPVFSAITHDKNGTLLNTNADTIASSLAVALSQDYETTLIYCFEKKGVLRDTEDENSIISTLKFQEYQELKEQEIIYQGMIPKLDNCFDALQKGVQKVIISNIDFIKNTDSEHTEILS</sequence>
<feature type="binding site" evidence="9">
    <location>
        <begin position="41"/>
        <end position="42"/>
    </location>
    <ligand>
        <name>substrate</name>
    </ligand>
</feature>
<reference evidence="12" key="1">
    <citation type="submission" date="2012-06" db="EMBL/GenBank/DDBJ databases">
        <title>The complete genome of Flexibacter litoralis DSM 6794.</title>
        <authorList>
            <person name="Lucas S."/>
            <person name="Copeland A."/>
            <person name="Lapidus A."/>
            <person name="Glavina del Rio T."/>
            <person name="Dalin E."/>
            <person name="Tice H."/>
            <person name="Bruce D."/>
            <person name="Goodwin L."/>
            <person name="Pitluck S."/>
            <person name="Peters L."/>
            <person name="Ovchinnikova G."/>
            <person name="Lu M."/>
            <person name="Kyrpides N."/>
            <person name="Mavromatis K."/>
            <person name="Ivanova N."/>
            <person name="Brettin T."/>
            <person name="Detter J.C."/>
            <person name="Han C."/>
            <person name="Larimer F."/>
            <person name="Land M."/>
            <person name="Hauser L."/>
            <person name="Markowitz V."/>
            <person name="Cheng J.-F."/>
            <person name="Hugenholtz P."/>
            <person name="Woyke T."/>
            <person name="Wu D."/>
            <person name="Spring S."/>
            <person name="Lang E."/>
            <person name="Kopitz M."/>
            <person name="Brambilla E."/>
            <person name="Klenk H.-P."/>
            <person name="Eisen J.A."/>
        </authorList>
    </citation>
    <scope>NUCLEOTIDE SEQUENCE [LARGE SCALE GENOMIC DNA]</scope>
    <source>
        <strain evidence="12">ATCC 23117 / DSM 6794 / NBRC 15988 / NCIMB 1366 / Sio-4</strain>
    </source>
</reference>
<comment type="subcellular location">
    <subcellularLocation>
        <location evidence="9">Cytoplasm</location>
    </subcellularLocation>
</comment>
<accession>I4AQY0</accession>
<dbReference type="STRING" id="880071.Fleli_4069"/>
<dbReference type="AlphaFoldDB" id="I4AQY0"/>
<dbReference type="InterPro" id="IPR037528">
    <property type="entry name" value="ArgB"/>
</dbReference>
<dbReference type="GO" id="GO:0005524">
    <property type="term" value="F:ATP binding"/>
    <property type="evidence" value="ECO:0007669"/>
    <property type="project" value="UniProtKB-UniRule"/>
</dbReference>
<dbReference type="Proteomes" id="UP000006054">
    <property type="component" value="Chromosome"/>
</dbReference>
<dbReference type="eggNOG" id="COG0548">
    <property type="taxonomic scope" value="Bacteria"/>
</dbReference>
<dbReference type="PIRSF" id="PIRSF000728">
    <property type="entry name" value="NAGK"/>
    <property type="match status" value="1"/>
</dbReference>
<name>I4AQY0_BERLS</name>
<feature type="binding site" evidence="9">
    <location>
        <position position="63"/>
    </location>
    <ligand>
        <name>substrate</name>
    </ligand>
</feature>
<evidence type="ECO:0000256" key="2">
    <source>
        <dbReference type="ARBA" id="ARBA00022571"/>
    </source>
</evidence>
<dbReference type="RefSeq" id="WP_014799788.1">
    <property type="nucleotide sequence ID" value="NC_018018.1"/>
</dbReference>
<keyword evidence="12" id="KW-1185">Reference proteome</keyword>
<dbReference type="HOGENOM" id="CLU_053680_1_0_10"/>
<dbReference type="InterPro" id="IPR004662">
    <property type="entry name" value="AcgluKinase_fam"/>
</dbReference>
<dbReference type="GO" id="GO:0005737">
    <property type="term" value="C:cytoplasm"/>
    <property type="evidence" value="ECO:0007669"/>
    <property type="project" value="UniProtKB-SubCell"/>
</dbReference>
<comment type="similarity">
    <text evidence="9">Belongs to the acetylglutamate kinase family. ArgB subfamily.</text>
</comment>
<proteinExistence type="inferred from homology"/>
<protein>
    <recommendedName>
        <fullName evidence="9">Acetylglutamate kinase</fullName>
        <ecNumber evidence="9">2.7.2.8</ecNumber>
    </recommendedName>
    <alternativeName>
        <fullName evidence="9">N-acetyl-L-glutamate 5-phosphotransferase</fullName>
    </alternativeName>
    <alternativeName>
        <fullName evidence="9">NAG kinase</fullName>
        <shortName evidence="9">NAGK</shortName>
    </alternativeName>
</protein>
<evidence type="ECO:0000256" key="1">
    <source>
        <dbReference type="ARBA" id="ARBA00004828"/>
    </source>
</evidence>
<dbReference type="PANTHER" id="PTHR23342:SF0">
    <property type="entry name" value="N-ACETYLGLUTAMATE SYNTHASE, MITOCHONDRIAL"/>
    <property type="match status" value="1"/>
</dbReference>
<evidence type="ECO:0000313" key="11">
    <source>
        <dbReference type="EMBL" id="AFM06365.1"/>
    </source>
</evidence>
<evidence type="ECO:0000259" key="10">
    <source>
        <dbReference type="Pfam" id="PF00696"/>
    </source>
</evidence>
<evidence type="ECO:0000256" key="4">
    <source>
        <dbReference type="ARBA" id="ARBA00022679"/>
    </source>
</evidence>
<dbReference type="PATRIC" id="fig|880071.3.peg.4070"/>
<dbReference type="GO" id="GO:0003991">
    <property type="term" value="F:acetylglutamate kinase activity"/>
    <property type="evidence" value="ECO:0007669"/>
    <property type="project" value="UniProtKB-UniRule"/>
</dbReference>
<keyword evidence="9" id="KW-0963">Cytoplasm</keyword>
<evidence type="ECO:0000256" key="9">
    <source>
        <dbReference type="HAMAP-Rule" id="MF_00082"/>
    </source>
</evidence>
<keyword evidence="7 9" id="KW-0067">ATP-binding</keyword>
<dbReference type="PANTHER" id="PTHR23342">
    <property type="entry name" value="N-ACETYLGLUTAMATE SYNTHASE"/>
    <property type="match status" value="1"/>
</dbReference>
<keyword evidence="6 9" id="KW-0418">Kinase</keyword>
<dbReference type="CDD" id="cd04238">
    <property type="entry name" value="AAK_NAGK-like"/>
    <property type="match status" value="1"/>
</dbReference>
<organism evidence="11 12">
    <name type="scientific">Bernardetia litoralis (strain ATCC 23117 / DSM 6794 / NBRC 15988 / NCIMB 1366 / Fx l1 / Sio-4)</name>
    <name type="common">Flexibacter litoralis</name>
    <dbReference type="NCBI Taxonomy" id="880071"/>
    <lineage>
        <taxon>Bacteria</taxon>
        <taxon>Pseudomonadati</taxon>
        <taxon>Bacteroidota</taxon>
        <taxon>Cytophagia</taxon>
        <taxon>Cytophagales</taxon>
        <taxon>Bernardetiaceae</taxon>
        <taxon>Bernardetia</taxon>
    </lineage>
</organism>